<comment type="caution">
    <text evidence="2">The sequence shown here is derived from an EMBL/GenBank/DDBJ whole genome shotgun (WGS) entry which is preliminary data.</text>
</comment>
<reference evidence="2 3" key="1">
    <citation type="journal article" date="2020" name="ISME J.">
        <title>Uncovering the hidden diversity of litter-decomposition mechanisms in mushroom-forming fungi.</title>
        <authorList>
            <person name="Floudas D."/>
            <person name="Bentzer J."/>
            <person name="Ahren D."/>
            <person name="Johansson T."/>
            <person name="Persson P."/>
            <person name="Tunlid A."/>
        </authorList>
    </citation>
    <scope>NUCLEOTIDE SEQUENCE [LARGE SCALE GENOMIC DNA]</scope>
    <source>
        <strain evidence="2 3">CBS 175.51</strain>
    </source>
</reference>
<gene>
    <name evidence="2" type="ORF">D9611_013685</name>
</gene>
<feature type="compositionally biased region" description="Acidic residues" evidence="1">
    <location>
        <begin position="155"/>
        <end position="175"/>
    </location>
</feature>
<evidence type="ECO:0008006" key="4">
    <source>
        <dbReference type="Google" id="ProtNLM"/>
    </source>
</evidence>
<feature type="compositionally biased region" description="Acidic residues" evidence="1">
    <location>
        <begin position="87"/>
        <end position="108"/>
    </location>
</feature>
<protein>
    <recommendedName>
        <fullName evidence="4">F-box domain-containing protein</fullName>
    </recommendedName>
</protein>
<proteinExistence type="predicted"/>
<feature type="region of interest" description="Disordered" evidence="1">
    <location>
        <begin position="84"/>
        <end position="175"/>
    </location>
</feature>
<evidence type="ECO:0000256" key="1">
    <source>
        <dbReference type="SAM" id="MobiDB-lite"/>
    </source>
</evidence>
<organism evidence="2 3">
    <name type="scientific">Ephemerocybe angulata</name>
    <dbReference type="NCBI Taxonomy" id="980116"/>
    <lineage>
        <taxon>Eukaryota</taxon>
        <taxon>Fungi</taxon>
        <taxon>Dikarya</taxon>
        <taxon>Basidiomycota</taxon>
        <taxon>Agaricomycotina</taxon>
        <taxon>Agaricomycetes</taxon>
        <taxon>Agaricomycetidae</taxon>
        <taxon>Agaricales</taxon>
        <taxon>Agaricineae</taxon>
        <taxon>Psathyrellaceae</taxon>
        <taxon>Ephemerocybe</taxon>
    </lineage>
</organism>
<dbReference type="EMBL" id="JAACJK010000176">
    <property type="protein sequence ID" value="KAF5318934.1"/>
    <property type="molecule type" value="Genomic_DNA"/>
</dbReference>
<dbReference type="AlphaFoldDB" id="A0A8H5B8U9"/>
<evidence type="ECO:0000313" key="2">
    <source>
        <dbReference type="EMBL" id="KAF5318934.1"/>
    </source>
</evidence>
<sequence>MTSPTLSGLPAELKSMVLSFCEAPALGSLSRTTRAFHEEAEQLLYGTISLHYRRPQSLACLKTLAFNKEKADLVRSLAVTLRNQSTYDEESDSDESSSEESEDQEAEPQDSNLAADASASRFQEARVQEGESVPASASDGDPVPASASHLQDGDPGSESDCESDDESMDDDDDTDTLISMFLDGACRNMGNIVFFSFKAKVEAMTDDMDDSVLRALKSLSGKPSLRTILIEPRFIPDPAGLPTWLSQYPNLEILGKWHMTQRDFLLGPPPPERSCEPTAPLVIGLKPDWDDKYSVVDSMRSFGVYIHDDVPSRIDRAFNSSNECRMPPRDHSTLGEALCKDLSLEAFSSAQSVNLFLDLKDLSAAALRGVQGAINGLLESRTVGCHDSDAALIIKLRETPKDITHVAWHELKLLFISFAAQGFRPLTIEIMALEARILTEREIKHGAQRLADVLNDPLLDVDWVIPIVYVRFLKMDLGTQGYLDDSRNRTRWAVPEVAGDL</sequence>
<keyword evidence="3" id="KW-1185">Reference proteome</keyword>
<evidence type="ECO:0000313" key="3">
    <source>
        <dbReference type="Proteomes" id="UP000541558"/>
    </source>
</evidence>
<dbReference type="Proteomes" id="UP000541558">
    <property type="component" value="Unassembled WGS sequence"/>
</dbReference>
<dbReference type="OrthoDB" id="3065666at2759"/>
<name>A0A8H5B8U9_9AGAR</name>
<accession>A0A8H5B8U9</accession>